<evidence type="ECO:0000313" key="2">
    <source>
        <dbReference type="Proteomes" id="UP000663080"/>
    </source>
</evidence>
<accession>A0A873WED7</accession>
<proteinExistence type="predicted"/>
<gene>
    <name evidence="1" type="ORF">CPT_Sentinel_023</name>
</gene>
<keyword evidence="2" id="KW-1185">Reference proteome</keyword>
<organism evidence="1 2">
    <name type="scientific">Streptomyces phage Sentinel</name>
    <dbReference type="NCBI Taxonomy" id="2767584"/>
    <lineage>
        <taxon>Viruses</taxon>
        <taxon>Duplodnaviria</taxon>
        <taxon>Heunggongvirae</taxon>
        <taxon>Uroviricota</taxon>
        <taxon>Caudoviricetes</taxon>
        <taxon>Arquatrovirinae</taxon>
        <taxon>Sentinelvirus</taxon>
        <taxon>Sentinelvirus sentinel</taxon>
    </lineage>
</organism>
<sequence>MSSQPFWASISSSVTIFGRRRAGTVFLAAAFLAGLFGTTGCASTSGSLTSNSSSRSSR</sequence>
<dbReference type="Proteomes" id="UP000663080">
    <property type="component" value="Segment"/>
</dbReference>
<name>A0A873WED7_9CAUD</name>
<reference evidence="1" key="1">
    <citation type="submission" date="2020-07" db="EMBL/GenBank/DDBJ databases">
        <title>Complete genome sequence of Streptomyces phage Sentinel.</title>
        <authorList>
            <person name="Talcott A.F."/>
            <person name="Ramsey J."/>
            <person name="Moreland R."/>
            <person name="Hernandez I."/>
            <person name="Clark J.D."/>
            <person name="Liu M."/>
            <person name="Burrowes B."/>
        </authorList>
    </citation>
    <scope>NUCLEOTIDE SEQUENCE</scope>
</reference>
<dbReference type="EMBL" id="MT701597">
    <property type="protein sequence ID" value="QPB09857.1"/>
    <property type="molecule type" value="Genomic_DNA"/>
</dbReference>
<evidence type="ECO:0000313" key="1">
    <source>
        <dbReference type="EMBL" id="QPB09857.1"/>
    </source>
</evidence>
<protein>
    <submittedName>
        <fullName evidence="1">Uncharacterized protein</fullName>
    </submittedName>
</protein>